<gene>
    <name evidence="1" type="ORF">IPOD504_LOCUS2892</name>
</gene>
<keyword evidence="2" id="KW-1185">Reference proteome</keyword>
<evidence type="ECO:0000313" key="2">
    <source>
        <dbReference type="Proteomes" id="UP000837857"/>
    </source>
</evidence>
<reference evidence="1" key="1">
    <citation type="submission" date="2022-03" db="EMBL/GenBank/DDBJ databases">
        <authorList>
            <person name="Martin H S."/>
        </authorList>
    </citation>
    <scope>NUCLEOTIDE SEQUENCE</scope>
</reference>
<accession>A0ABN8HXL3</accession>
<sequence>MLRLRSHYDRPPTAVSACLAPPPYTDSPSRLFTTMRHSTRVFRERSTDARHSAVAVSAREMAQIRKLPSVKGKLSVAK</sequence>
<protein>
    <submittedName>
        <fullName evidence="1">Uncharacterized protein</fullName>
    </submittedName>
</protein>
<evidence type="ECO:0000313" key="1">
    <source>
        <dbReference type="EMBL" id="CAH2040909.1"/>
    </source>
</evidence>
<name>A0ABN8HXL3_9NEOP</name>
<organism evidence="1 2">
    <name type="scientific">Iphiclides podalirius</name>
    <name type="common">scarce swallowtail</name>
    <dbReference type="NCBI Taxonomy" id="110791"/>
    <lineage>
        <taxon>Eukaryota</taxon>
        <taxon>Metazoa</taxon>
        <taxon>Ecdysozoa</taxon>
        <taxon>Arthropoda</taxon>
        <taxon>Hexapoda</taxon>
        <taxon>Insecta</taxon>
        <taxon>Pterygota</taxon>
        <taxon>Neoptera</taxon>
        <taxon>Endopterygota</taxon>
        <taxon>Lepidoptera</taxon>
        <taxon>Glossata</taxon>
        <taxon>Ditrysia</taxon>
        <taxon>Papilionoidea</taxon>
        <taxon>Papilionidae</taxon>
        <taxon>Papilioninae</taxon>
        <taxon>Iphiclides</taxon>
    </lineage>
</organism>
<proteinExistence type="predicted"/>
<feature type="non-terminal residue" evidence="1">
    <location>
        <position position="78"/>
    </location>
</feature>
<dbReference type="EMBL" id="OW152824">
    <property type="protein sequence ID" value="CAH2040909.1"/>
    <property type="molecule type" value="Genomic_DNA"/>
</dbReference>
<dbReference type="Proteomes" id="UP000837857">
    <property type="component" value="Chromosome 12"/>
</dbReference>